<dbReference type="InterPro" id="IPR027356">
    <property type="entry name" value="NPH3_dom"/>
</dbReference>
<dbReference type="EMBL" id="ABEU02000021">
    <property type="protein sequence ID" value="PNR31567.1"/>
    <property type="molecule type" value="Genomic_DNA"/>
</dbReference>
<dbReference type="Proteomes" id="UP000006727">
    <property type="component" value="Chromosome 21"/>
</dbReference>
<feature type="region of interest" description="Disordered" evidence="3">
    <location>
        <begin position="562"/>
        <end position="596"/>
    </location>
</feature>
<evidence type="ECO:0000259" key="4">
    <source>
        <dbReference type="PROSITE" id="PS50097"/>
    </source>
</evidence>
<evidence type="ECO:0000313" key="7">
    <source>
        <dbReference type="EnsemblPlants" id="Pp3c21_3700V3.1"/>
    </source>
</evidence>
<organism evidence="6">
    <name type="scientific">Physcomitrium patens</name>
    <name type="common">Spreading-leaved earth moss</name>
    <name type="synonym">Physcomitrella patens</name>
    <dbReference type="NCBI Taxonomy" id="3218"/>
    <lineage>
        <taxon>Eukaryota</taxon>
        <taxon>Viridiplantae</taxon>
        <taxon>Streptophyta</taxon>
        <taxon>Embryophyta</taxon>
        <taxon>Bryophyta</taxon>
        <taxon>Bryophytina</taxon>
        <taxon>Bryopsida</taxon>
        <taxon>Funariidae</taxon>
        <taxon>Funariales</taxon>
        <taxon>Funariaceae</taxon>
        <taxon>Physcomitrium</taxon>
    </lineage>
</organism>
<evidence type="ECO:0000259" key="5">
    <source>
        <dbReference type="PROSITE" id="PS51649"/>
    </source>
</evidence>
<name>A0A2K1IQM5_PHYPA</name>
<keyword evidence="8" id="KW-1185">Reference proteome</keyword>
<dbReference type="PaxDb" id="3218-PP1S27_76V6.1"/>
<dbReference type="GO" id="GO:0016567">
    <property type="term" value="P:protein ubiquitination"/>
    <property type="evidence" value="ECO:0007669"/>
    <property type="project" value="UniProtKB-UniPathway"/>
</dbReference>
<evidence type="ECO:0008006" key="9">
    <source>
        <dbReference type="Google" id="ProtNLM"/>
    </source>
</evidence>
<feature type="compositionally biased region" description="Polar residues" evidence="3">
    <location>
        <begin position="663"/>
        <end position="692"/>
    </location>
</feature>
<dbReference type="InterPro" id="IPR011333">
    <property type="entry name" value="SKP1/BTB/POZ_sf"/>
</dbReference>
<reference evidence="7" key="3">
    <citation type="submission" date="2020-12" db="UniProtKB">
        <authorList>
            <consortium name="EnsemblPlants"/>
        </authorList>
    </citation>
    <scope>IDENTIFICATION</scope>
</reference>
<comment type="pathway">
    <text evidence="1">Protein modification; protein ubiquitination.</text>
</comment>
<dbReference type="Gene3D" id="3.30.710.10">
    <property type="entry name" value="Potassium Channel Kv1.1, Chain A"/>
    <property type="match status" value="1"/>
</dbReference>
<reference evidence="6 8" key="2">
    <citation type="journal article" date="2018" name="Plant J.">
        <title>The Physcomitrella patens chromosome-scale assembly reveals moss genome structure and evolution.</title>
        <authorList>
            <person name="Lang D."/>
            <person name="Ullrich K.K."/>
            <person name="Murat F."/>
            <person name="Fuchs J."/>
            <person name="Jenkins J."/>
            <person name="Haas F.B."/>
            <person name="Piednoel M."/>
            <person name="Gundlach H."/>
            <person name="Van Bel M."/>
            <person name="Meyberg R."/>
            <person name="Vives C."/>
            <person name="Morata J."/>
            <person name="Symeonidi A."/>
            <person name="Hiss M."/>
            <person name="Muchero W."/>
            <person name="Kamisugi Y."/>
            <person name="Saleh O."/>
            <person name="Blanc G."/>
            <person name="Decker E.L."/>
            <person name="van Gessel N."/>
            <person name="Grimwood J."/>
            <person name="Hayes R.D."/>
            <person name="Graham S.W."/>
            <person name="Gunter L.E."/>
            <person name="McDaniel S.F."/>
            <person name="Hoernstein S.N.W."/>
            <person name="Larsson A."/>
            <person name="Li F.W."/>
            <person name="Perroud P.F."/>
            <person name="Phillips J."/>
            <person name="Ranjan P."/>
            <person name="Rokshar D.S."/>
            <person name="Rothfels C.J."/>
            <person name="Schneider L."/>
            <person name="Shu S."/>
            <person name="Stevenson D.W."/>
            <person name="Thummler F."/>
            <person name="Tillich M."/>
            <person name="Villarreal Aguilar J.C."/>
            <person name="Widiez T."/>
            <person name="Wong G.K."/>
            <person name="Wymore A."/>
            <person name="Zhang Y."/>
            <person name="Zimmer A.D."/>
            <person name="Quatrano R.S."/>
            <person name="Mayer K.F.X."/>
            <person name="Goodstein D."/>
            <person name="Casacuberta J.M."/>
            <person name="Vandepoele K."/>
            <person name="Reski R."/>
            <person name="Cuming A.C."/>
            <person name="Tuskan G.A."/>
            <person name="Maumus F."/>
            <person name="Salse J."/>
            <person name="Schmutz J."/>
            <person name="Rensing S.A."/>
        </authorList>
    </citation>
    <scope>NUCLEOTIDE SEQUENCE [LARGE SCALE GENOMIC DNA]</scope>
    <source>
        <strain evidence="7 8">cv. Gransden 2004</strain>
    </source>
</reference>
<evidence type="ECO:0000256" key="1">
    <source>
        <dbReference type="ARBA" id="ARBA00004906"/>
    </source>
</evidence>
<proteinExistence type="predicted"/>
<feature type="domain" description="NPH3" evidence="5">
    <location>
        <begin position="255"/>
        <end position="539"/>
    </location>
</feature>
<sequence>MERPPKVMGLKNVRGHLLNKEESHIEAFEEDSMDDQPNAEDDVALYSLKSSSRHVKHEITENVQDALSPDNSLALQRNVKVWCDATGLPTTITIHFQDRVFHLHKFPLVSRSGYLKRALKEAKEITLPSDVPGGPAVFELLCNFCYGSTILMEPSNIAELCCIANYLQMTEDYGRANLCQRSELYLTQVALQSWEDTLVVLQHCVGLAPHAEQLGIARRCLDALAFMACMELLDPVARKLPIPGRKGDYQTSYVHWWIQDLVAVPPSLFVNLILALRREGMQENYVGQVITAFADRWIVGLQGAVDSTVSAHKGSAKKSWFKEPPTTNLEPSVLIESVVGLLPLERNVVPMGFLFTLLRRGLSCALNDSCRIQLETRIALQFENATLQDVLIPVKKEKESGYIFMSELGSMERILKLFLTRFRGLEEVKSTHMAMLSATAKLWDGYLAEVAFHTSLTPGRFGELVERIPPYMRPEHDHVYKAIHSYIKAHPCTTQEERLAICRTLNCEKLSQKACSHAVQNDLMPLRMIVQAMIVQQLQTRSVLNSHLEAAAHSFRDHPCGFSTHGHSHRPSPPDPVPMCLSAGSSGRRHPYDYSQDSFRSLGSSVRDKDLYIDEAISSSSSQNATVGELSSSGAPKVDYQVTESRLRTLEAELTRMRKTLKSQANAAEENQNDPLRQTSSSHQSKVSPNKSVSEKAHICRSGQLNMPKRAAVHEGGVAMANCSTTAGGCMSHLTPMNRTTGLFGKTFQKLKLRTSGKTSGGHAAKENTAPIADKLVSVGRPAKSPITPDTLPRFTPDVGRYSCGRTDSMPRTTASRTKPHHVRHSSMS</sequence>
<evidence type="ECO:0000313" key="6">
    <source>
        <dbReference type="EMBL" id="PNR31567.1"/>
    </source>
</evidence>
<evidence type="ECO:0000313" key="8">
    <source>
        <dbReference type="Proteomes" id="UP000006727"/>
    </source>
</evidence>
<dbReference type="Pfam" id="PF00651">
    <property type="entry name" value="BTB"/>
    <property type="match status" value="1"/>
</dbReference>
<feature type="compositionally biased region" description="Basic residues" evidence="3">
    <location>
        <begin position="818"/>
        <end position="829"/>
    </location>
</feature>
<protein>
    <recommendedName>
        <fullName evidence="9">NPH3 domain-containing protein</fullName>
    </recommendedName>
</protein>
<feature type="domain" description="BTB" evidence="4">
    <location>
        <begin position="90"/>
        <end position="154"/>
    </location>
</feature>
<dbReference type="UniPathway" id="UPA00143"/>
<dbReference type="SUPFAM" id="SSF54695">
    <property type="entry name" value="POZ domain"/>
    <property type="match status" value="1"/>
</dbReference>
<dbReference type="EnsemblPlants" id="Pp3c21_3700V3.1">
    <property type="protein sequence ID" value="Pp3c21_3700V3.1"/>
    <property type="gene ID" value="Pp3c21_3700"/>
</dbReference>
<dbReference type="PROSITE" id="PS50097">
    <property type="entry name" value="BTB"/>
    <property type="match status" value="1"/>
</dbReference>
<evidence type="ECO:0000256" key="3">
    <source>
        <dbReference type="SAM" id="MobiDB-lite"/>
    </source>
</evidence>
<dbReference type="AlphaFoldDB" id="A0A2K1IQM5"/>
<dbReference type="InterPro" id="IPR043454">
    <property type="entry name" value="NPH3/RPT2-like"/>
</dbReference>
<dbReference type="PANTHER" id="PTHR32370">
    <property type="entry name" value="OS12G0117600 PROTEIN"/>
    <property type="match status" value="1"/>
</dbReference>
<keyword evidence="2" id="KW-0833">Ubl conjugation pathway</keyword>
<dbReference type="Gramene" id="Pp3c21_3700V3.3">
    <property type="protein sequence ID" value="Pp3c21_3700V3.3"/>
    <property type="gene ID" value="Pp3c21_3700"/>
</dbReference>
<dbReference type="KEGG" id="ppp:112274023"/>
<dbReference type="InterPro" id="IPR000210">
    <property type="entry name" value="BTB/POZ_dom"/>
</dbReference>
<accession>A0A2K1IQM5</accession>
<dbReference type="PROSITE" id="PS51649">
    <property type="entry name" value="NPH3"/>
    <property type="match status" value="1"/>
</dbReference>
<dbReference type="EnsemblPlants" id="Pp3c21_3700V3.3">
    <property type="protein sequence ID" value="Pp3c21_3700V3.3"/>
    <property type="gene ID" value="Pp3c21_3700"/>
</dbReference>
<dbReference type="GeneID" id="112274023"/>
<reference evidence="6 8" key="1">
    <citation type="journal article" date="2008" name="Science">
        <title>The Physcomitrella genome reveals evolutionary insights into the conquest of land by plants.</title>
        <authorList>
            <person name="Rensing S."/>
            <person name="Lang D."/>
            <person name="Zimmer A."/>
            <person name="Terry A."/>
            <person name="Salamov A."/>
            <person name="Shapiro H."/>
            <person name="Nishiyama T."/>
            <person name="Perroud P.-F."/>
            <person name="Lindquist E."/>
            <person name="Kamisugi Y."/>
            <person name="Tanahashi T."/>
            <person name="Sakakibara K."/>
            <person name="Fujita T."/>
            <person name="Oishi K."/>
            <person name="Shin-I T."/>
            <person name="Kuroki Y."/>
            <person name="Toyoda A."/>
            <person name="Suzuki Y."/>
            <person name="Hashimoto A."/>
            <person name="Yamaguchi K."/>
            <person name="Sugano A."/>
            <person name="Kohara Y."/>
            <person name="Fujiyama A."/>
            <person name="Anterola A."/>
            <person name="Aoki S."/>
            <person name="Ashton N."/>
            <person name="Barbazuk W.B."/>
            <person name="Barker E."/>
            <person name="Bennetzen J."/>
            <person name="Bezanilla M."/>
            <person name="Blankenship R."/>
            <person name="Cho S.H."/>
            <person name="Dutcher S."/>
            <person name="Estelle M."/>
            <person name="Fawcett J.A."/>
            <person name="Gundlach H."/>
            <person name="Hanada K."/>
            <person name="Heyl A."/>
            <person name="Hicks K.A."/>
            <person name="Hugh J."/>
            <person name="Lohr M."/>
            <person name="Mayer K."/>
            <person name="Melkozernov A."/>
            <person name="Murata T."/>
            <person name="Nelson D."/>
            <person name="Pils B."/>
            <person name="Prigge M."/>
            <person name="Reiss B."/>
            <person name="Renner T."/>
            <person name="Rombauts S."/>
            <person name="Rushton P."/>
            <person name="Sanderfoot A."/>
            <person name="Schween G."/>
            <person name="Shiu S.-H."/>
            <person name="Stueber K."/>
            <person name="Theodoulou F.L."/>
            <person name="Tu H."/>
            <person name="Van de Peer Y."/>
            <person name="Verrier P.J."/>
            <person name="Waters E."/>
            <person name="Wood A."/>
            <person name="Yang L."/>
            <person name="Cove D."/>
            <person name="Cuming A."/>
            <person name="Hasebe M."/>
            <person name="Lucas S."/>
            <person name="Mishler D.B."/>
            <person name="Reski R."/>
            <person name="Grigoriev I."/>
            <person name="Quatrano R.S."/>
            <person name="Boore J.L."/>
        </authorList>
    </citation>
    <scope>NUCLEOTIDE SEQUENCE [LARGE SCALE GENOMIC DNA]</scope>
    <source>
        <strain evidence="7 8">cv. Gransden 2004</strain>
    </source>
</reference>
<gene>
    <name evidence="7" type="primary">LOC112274023</name>
    <name evidence="6" type="ORF">PHYPA_025688</name>
</gene>
<evidence type="ECO:0000256" key="2">
    <source>
        <dbReference type="ARBA" id="ARBA00022786"/>
    </source>
</evidence>
<dbReference type="OrthoDB" id="624345at2759"/>
<dbReference type="Gramene" id="Pp3c21_3700V3.1">
    <property type="protein sequence ID" value="Pp3c21_3700V3.1"/>
    <property type="gene ID" value="Pp3c21_3700"/>
</dbReference>
<feature type="region of interest" description="Disordered" evidence="3">
    <location>
        <begin position="663"/>
        <end position="696"/>
    </location>
</feature>
<dbReference type="Pfam" id="PF03000">
    <property type="entry name" value="NPH3"/>
    <property type="match status" value="1"/>
</dbReference>
<dbReference type="RefSeq" id="XP_024358923.1">
    <property type="nucleotide sequence ID" value="XM_024503155.2"/>
</dbReference>
<feature type="region of interest" description="Disordered" evidence="3">
    <location>
        <begin position="755"/>
        <end position="829"/>
    </location>
</feature>
<dbReference type="SMART" id="SM00225">
    <property type="entry name" value="BTB"/>
    <property type="match status" value="1"/>
</dbReference>